<dbReference type="Gene3D" id="3.30.2400.10">
    <property type="entry name" value="Major capsid protein gp5"/>
    <property type="match status" value="1"/>
</dbReference>
<protein>
    <recommendedName>
        <fullName evidence="3">Major capsid protein</fullName>
    </recommendedName>
</protein>
<dbReference type="Pfam" id="PF25209">
    <property type="entry name" value="Phage_capsid_4"/>
    <property type="match status" value="1"/>
</dbReference>
<dbReference type="Gene3D" id="3.30.2320.10">
    <property type="entry name" value="hypothetical protein PF0899 domain"/>
    <property type="match status" value="1"/>
</dbReference>
<comment type="caution">
    <text evidence="1">The sequence shown here is derived from an EMBL/GenBank/DDBJ whole genome shotgun (WGS) entry which is preliminary data.</text>
</comment>
<accession>A0A6P1CRE7</accession>
<sequence>MATTYSQEYPLGTPTVSGNSITVDLMLKEPTRINAYLSDLALKNYFAERIFANGGGVSGGALVYHQLTANDVFPTRAAQKVAPGAEFPEVTFDRPEPKTAQVEKLGGKFRVTDEARDRNDMSSIQLESVKLGNDIQRQLHARALSELEASITAIGSDLQITGTSWADATQLTISTSNKAALPGADLAEIRKRADIKEIGTEYNLLIMNPQEWANLTILTENNPDAWLAANGFRAVRSNQVAAGSMYAVQEGTVGQVRYEQPLRTVSWRDDATESTWVQTSIRPVFAVTNPYNALKITGLAA</sequence>
<reference evidence="1 2" key="1">
    <citation type="submission" date="2020-01" db="EMBL/GenBank/DDBJ databases">
        <title>Genetics and antimicrobial susceptibilities of Nocardia species isolated from the soil; a comparison with species isolated from humans.</title>
        <authorList>
            <person name="Carrasco G."/>
            <person name="Monzon S."/>
            <person name="Sansegundo M."/>
            <person name="Garcia E."/>
            <person name="Garrido N."/>
            <person name="Medina M.J."/>
            <person name="Villalon P."/>
            <person name="Ramirez-Arocha A.C."/>
            <person name="Jimenez P."/>
            <person name="Cuesta I."/>
            <person name="Valdezate S."/>
        </authorList>
    </citation>
    <scope>NUCLEOTIDE SEQUENCE [LARGE SCALE GENOMIC DNA]</scope>
    <source>
        <strain evidence="1 2">CNM20110626</strain>
    </source>
</reference>
<evidence type="ECO:0000313" key="1">
    <source>
        <dbReference type="EMBL" id="NEW33836.1"/>
    </source>
</evidence>
<dbReference type="InterPro" id="IPR049995">
    <property type="entry name" value="Capsid_mycobact-type"/>
</dbReference>
<dbReference type="Proteomes" id="UP000471166">
    <property type="component" value="Unassembled WGS sequence"/>
</dbReference>
<dbReference type="NCBIfam" id="NF042926">
    <property type="entry name" value="capsid_Caudo_1"/>
    <property type="match status" value="1"/>
</dbReference>
<organism evidence="1 2">
    <name type="scientific">Nocardia cyriacigeorgica</name>
    <dbReference type="NCBI Taxonomy" id="135487"/>
    <lineage>
        <taxon>Bacteria</taxon>
        <taxon>Bacillati</taxon>
        <taxon>Actinomycetota</taxon>
        <taxon>Actinomycetes</taxon>
        <taxon>Mycobacteriales</taxon>
        <taxon>Nocardiaceae</taxon>
        <taxon>Nocardia</taxon>
    </lineage>
</organism>
<proteinExistence type="predicted"/>
<gene>
    <name evidence="1" type="ORF">GV791_14860</name>
</gene>
<dbReference type="EMBL" id="JAAGVB010000020">
    <property type="protein sequence ID" value="NEW33836.1"/>
    <property type="molecule type" value="Genomic_DNA"/>
</dbReference>
<evidence type="ECO:0008006" key="3">
    <source>
        <dbReference type="Google" id="ProtNLM"/>
    </source>
</evidence>
<dbReference type="AlphaFoldDB" id="A0A6P1CRE7"/>
<name>A0A6P1CRE7_9NOCA</name>
<dbReference type="RefSeq" id="WP_163845225.1">
    <property type="nucleotide sequence ID" value="NZ_JAAGVB010000020.1"/>
</dbReference>
<evidence type="ECO:0000313" key="2">
    <source>
        <dbReference type="Proteomes" id="UP000471166"/>
    </source>
</evidence>